<dbReference type="PANTHER" id="PTHR12147:SF26">
    <property type="entry name" value="PEPTIDASE M28 DOMAIN-CONTAINING PROTEIN"/>
    <property type="match status" value="1"/>
</dbReference>
<feature type="domain" description="PA" evidence="8">
    <location>
        <begin position="279"/>
        <end position="372"/>
    </location>
</feature>
<comment type="cofactor">
    <cofactor evidence="1">
        <name>Zn(2+)</name>
        <dbReference type="ChEBI" id="CHEBI:29105"/>
    </cofactor>
</comment>
<keyword evidence="11" id="KW-1185">Reference proteome</keyword>
<evidence type="ECO:0000256" key="7">
    <source>
        <dbReference type="RuleBase" id="RU361240"/>
    </source>
</evidence>
<dbReference type="AlphaFoldDB" id="A0A9P9XHF4"/>
<dbReference type="Proteomes" id="UP001056436">
    <property type="component" value="Unassembled WGS sequence"/>
</dbReference>
<dbReference type="EC" id="3.4.-.-" evidence="7"/>
<evidence type="ECO:0000256" key="6">
    <source>
        <dbReference type="ARBA" id="ARBA00022833"/>
    </source>
</evidence>
<sequence length="643" mass="69314">PREAALSCAVATSRTEAEKADKITEETLGPRTVLLNHQTRTLASAEEQDGQVLYPTDAVLSNSWSQPATPRYEKVLAPALWGYIAACEYSSQDVVTRVLALGCSSIESASSMPLAFFSNGKLLAVTLTRYCMTKASRTIRLGEPGFADRTCWARMKTTYLSAAALALATSTLATDPLTPDKIEADIKTVELERVLWNLNKIARDNGGTRAFGTPGYKASVDFVLERAQTRFAKQMDTYLQPFNHTFEQTNAISVTGPDGDVIVISAEYNTATPLPGGITAPLIDTPVDDVNGSGCLPEAFTGIDATGKLALIKRGVCAVSDKIKNAKAAGALGVILYNQVPGDDITKPTLSAENIGLLVPLGIITLETGEAWKALLTAGEEVIVTLIVDAIFEERETWNVISETKEGDPNKVIMLGAHLDSVLEGPGINDDGSGTAALLELMGSVKKYSGFPHKIRFAWWAAEEAGLVGSYYYTEHLSSEDADKIKYYFNYDMIGSPNPIYELASYNNSGIGPQLIADYLEANGKETISAEFDGRSDYAGFVELGIPVASIFTGEGENDPCYHQACDTIDNINWDAITVNTKAAGRALATLANSLEGVPPRANTTPILRGRAGVLQQMRRWKALAEHTSHGKTCSHNDEKKIY</sequence>
<reference evidence="10" key="1">
    <citation type="submission" date="2019-01" db="EMBL/GenBank/DDBJ databases">
        <title>Colletotrichum abscissum LGMF1257.</title>
        <authorList>
            <person name="Baroncelli R."/>
        </authorList>
    </citation>
    <scope>NUCLEOTIDE SEQUENCE</scope>
    <source>
        <strain evidence="10">Ca142</strain>
    </source>
</reference>
<feature type="domain" description="Peptidase M28" evidence="9">
    <location>
        <begin position="399"/>
        <end position="583"/>
    </location>
</feature>
<dbReference type="GO" id="GO:0008235">
    <property type="term" value="F:metalloexopeptidase activity"/>
    <property type="evidence" value="ECO:0007669"/>
    <property type="project" value="InterPro"/>
</dbReference>
<dbReference type="PANTHER" id="PTHR12147">
    <property type="entry name" value="METALLOPEPTIDASE M28 FAMILY MEMBER"/>
    <property type="match status" value="1"/>
</dbReference>
<dbReference type="SUPFAM" id="SSF52025">
    <property type="entry name" value="PA domain"/>
    <property type="match status" value="1"/>
</dbReference>
<keyword evidence="6 7" id="KW-0862">Zinc</keyword>
<evidence type="ECO:0000259" key="9">
    <source>
        <dbReference type="Pfam" id="PF04389"/>
    </source>
</evidence>
<keyword evidence="4 7" id="KW-0479">Metal-binding</keyword>
<dbReference type="InterPro" id="IPR046450">
    <property type="entry name" value="PA_dom_sf"/>
</dbReference>
<dbReference type="InterPro" id="IPR003137">
    <property type="entry name" value="PA_domain"/>
</dbReference>
<protein>
    <recommendedName>
        <fullName evidence="7">Peptide hydrolase</fullName>
        <ecNumber evidence="7">3.4.-.-</ecNumber>
    </recommendedName>
</protein>
<dbReference type="GO" id="GO:0006508">
    <property type="term" value="P:proteolysis"/>
    <property type="evidence" value="ECO:0007669"/>
    <property type="project" value="UniProtKB-KW"/>
</dbReference>
<dbReference type="EMBL" id="SDAQ01000030">
    <property type="protein sequence ID" value="KAI3553453.1"/>
    <property type="molecule type" value="Genomic_DNA"/>
</dbReference>
<evidence type="ECO:0000256" key="2">
    <source>
        <dbReference type="ARBA" id="ARBA00005634"/>
    </source>
</evidence>
<gene>
    <name evidence="10" type="ORF">CABS02_06325</name>
</gene>
<dbReference type="OrthoDB" id="10013407at2759"/>
<evidence type="ECO:0000313" key="10">
    <source>
        <dbReference type="EMBL" id="KAI3553453.1"/>
    </source>
</evidence>
<feature type="non-terminal residue" evidence="10">
    <location>
        <position position="1"/>
    </location>
</feature>
<accession>A0A9P9XHF4</accession>
<keyword evidence="5 7" id="KW-0378">Hydrolase</keyword>
<dbReference type="Pfam" id="PF04389">
    <property type="entry name" value="Peptidase_M28"/>
    <property type="match status" value="1"/>
</dbReference>
<dbReference type="InterPro" id="IPR007484">
    <property type="entry name" value="Peptidase_M28"/>
</dbReference>
<evidence type="ECO:0000256" key="1">
    <source>
        <dbReference type="ARBA" id="ARBA00001947"/>
    </source>
</evidence>
<comment type="caution">
    <text evidence="10">The sequence shown here is derived from an EMBL/GenBank/DDBJ whole genome shotgun (WGS) entry which is preliminary data.</text>
</comment>
<name>A0A9P9XHF4_9PEZI</name>
<dbReference type="GO" id="GO:0046872">
    <property type="term" value="F:metal ion binding"/>
    <property type="evidence" value="ECO:0007669"/>
    <property type="project" value="UniProtKB-KW"/>
</dbReference>
<evidence type="ECO:0000256" key="5">
    <source>
        <dbReference type="ARBA" id="ARBA00022801"/>
    </source>
</evidence>
<dbReference type="Gene3D" id="3.50.30.30">
    <property type="match status" value="1"/>
</dbReference>
<evidence type="ECO:0000256" key="4">
    <source>
        <dbReference type="ARBA" id="ARBA00022723"/>
    </source>
</evidence>
<dbReference type="InterPro" id="IPR045175">
    <property type="entry name" value="M28_fam"/>
</dbReference>
<keyword evidence="3 7" id="KW-0645">Protease</keyword>
<dbReference type="Gene3D" id="3.40.630.10">
    <property type="entry name" value="Zn peptidases"/>
    <property type="match status" value="1"/>
</dbReference>
<proteinExistence type="inferred from homology"/>
<comment type="similarity">
    <text evidence="2">Belongs to the peptidase M28 family. M28B subfamily.</text>
</comment>
<dbReference type="Pfam" id="PF02225">
    <property type="entry name" value="PA"/>
    <property type="match status" value="1"/>
</dbReference>
<evidence type="ECO:0000313" key="11">
    <source>
        <dbReference type="Proteomes" id="UP001056436"/>
    </source>
</evidence>
<dbReference type="SUPFAM" id="SSF53187">
    <property type="entry name" value="Zn-dependent exopeptidases"/>
    <property type="match status" value="1"/>
</dbReference>
<evidence type="ECO:0000259" key="8">
    <source>
        <dbReference type="Pfam" id="PF02225"/>
    </source>
</evidence>
<evidence type="ECO:0000256" key="3">
    <source>
        <dbReference type="ARBA" id="ARBA00022670"/>
    </source>
</evidence>
<dbReference type="CDD" id="cd04816">
    <property type="entry name" value="PA_SaNapH_like"/>
    <property type="match status" value="1"/>
</dbReference>
<organism evidence="10 11">
    <name type="scientific">Colletotrichum abscissum</name>
    <dbReference type="NCBI Taxonomy" id="1671311"/>
    <lineage>
        <taxon>Eukaryota</taxon>
        <taxon>Fungi</taxon>
        <taxon>Dikarya</taxon>
        <taxon>Ascomycota</taxon>
        <taxon>Pezizomycotina</taxon>
        <taxon>Sordariomycetes</taxon>
        <taxon>Hypocreomycetidae</taxon>
        <taxon>Glomerellales</taxon>
        <taxon>Glomerellaceae</taxon>
        <taxon>Colletotrichum</taxon>
        <taxon>Colletotrichum acutatum species complex</taxon>
    </lineage>
</organism>